<evidence type="ECO:0000259" key="4">
    <source>
        <dbReference type="PROSITE" id="PS50932"/>
    </source>
</evidence>
<dbReference type="PANTHER" id="PTHR30146">
    <property type="entry name" value="LACI-RELATED TRANSCRIPTIONAL REPRESSOR"/>
    <property type="match status" value="1"/>
</dbReference>
<comment type="caution">
    <text evidence="5">The sequence shown here is derived from an EMBL/GenBank/DDBJ whole genome shotgun (WGS) entry which is preliminary data.</text>
</comment>
<evidence type="ECO:0000256" key="3">
    <source>
        <dbReference type="ARBA" id="ARBA00023163"/>
    </source>
</evidence>
<dbReference type="InterPro" id="IPR028082">
    <property type="entry name" value="Peripla_BP_I"/>
</dbReference>
<dbReference type="SUPFAM" id="SSF47413">
    <property type="entry name" value="lambda repressor-like DNA-binding domains"/>
    <property type="match status" value="1"/>
</dbReference>
<reference evidence="6" key="1">
    <citation type="journal article" date="2019" name="Int. J. Syst. Evol. Microbiol.">
        <title>The Global Catalogue of Microorganisms (GCM) 10K type strain sequencing project: providing services to taxonomists for standard genome sequencing and annotation.</title>
        <authorList>
            <consortium name="The Broad Institute Genomics Platform"/>
            <consortium name="The Broad Institute Genome Sequencing Center for Infectious Disease"/>
            <person name="Wu L."/>
            <person name="Ma J."/>
        </authorList>
    </citation>
    <scope>NUCLEOTIDE SEQUENCE [LARGE SCALE GENOMIC DNA]</scope>
    <source>
        <strain evidence="6">KCTC 42281</strain>
    </source>
</reference>
<keyword evidence="2 5" id="KW-0238">DNA-binding</keyword>
<dbReference type="PANTHER" id="PTHR30146:SF109">
    <property type="entry name" value="HTH-TYPE TRANSCRIPTIONAL REGULATOR GALS"/>
    <property type="match status" value="1"/>
</dbReference>
<dbReference type="SMART" id="SM00354">
    <property type="entry name" value="HTH_LACI"/>
    <property type="match status" value="1"/>
</dbReference>
<dbReference type="RefSeq" id="WP_380098164.1">
    <property type="nucleotide sequence ID" value="NZ_JBHRYD010000015.1"/>
</dbReference>
<dbReference type="InterPro" id="IPR046335">
    <property type="entry name" value="LacI/GalR-like_sensor"/>
</dbReference>
<evidence type="ECO:0000313" key="5">
    <source>
        <dbReference type="EMBL" id="MFC3706108.1"/>
    </source>
</evidence>
<dbReference type="InterPro" id="IPR010982">
    <property type="entry name" value="Lambda_DNA-bd_dom_sf"/>
</dbReference>
<keyword evidence="1" id="KW-0805">Transcription regulation</keyword>
<dbReference type="CDD" id="cd01392">
    <property type="entry name" value="HTH_LacI"/>
    <property type="match status" value="1"/>
</dbReference>
<evidence type="ECO:0000313" key="6">
    <source>
        <dbReference type="Proteomes" id="UP001595613"/>
    </source>
</evidence>
<gene>
    <name evidence="5" type="ORF">ACFOOL_15255</name>
</gene>
<accession>A0ABV7X663</accession>
<dbReference type="Proteomes" id="UP001595613">
    <property type="component" value="Unassembled WGS sequence"/>
</dbReference>
<dbReference type="PROSITE" id="PS50932">
    <property type="entry name" value="HTH_LACI_2"/>
    <property type="match status" value="1"/>
</dbReference>
<feature type="domain" description="HTH lacI-type" evidence="4">
    <location>
        <begin position="4"/>
        <end position="56"/>
    </location>
</feature>
<evidence type="ECO:0000256" key="1">
    <source>
        <dbReference type="ARBA" id="ARBA00023015"/>
    </source>
</evidence>
<dbReference type="Pfam" id="PF00356">
    <property type="entry name" value="LacI"/>
    <property type="match status" value="1"/>
</dbReference>
<dbReference type="Pfam" id="PF13377">
    <property type="entry name" value="Peripla_BP_3"/>
    <property type="match status" value="1"/>
</dbReference>
<keyword evidence="6" id="KW-1185">Reference proteome</keyword>
<evidence type="ECO:0000256" key="2">
    <source>
        <dbReference type="ARBA" id="ARBA00023125"/>
    </source>
</evidence>
<dbReference type="Gene3D" id="3.40.50.2300">
    <property type="match status" value="2"/>
</dbReference>
<sequence>MARVTVQSIADQLGISKFAVSRALNGHSGVSEATRAAVVELAERLGYTPPARSVTRRTVEILYHDPNVMHRELWTKVQAGAQIEGARRNVDTAVRCLDDPRAIAQFARNCDAFMLLGPHDDAILAAIRDSGRPCVRIGGPLPPLDAMDKVSGADEEGAAAVALHLLALGHRKFVFVHGKAGFPGRTVRLESFAAQINEVADTELREILLSEDNAPGEFEQAHTNLRRQGFHPTAYFCGNDYVAVTVLTELMRMGQRVPEDASVVGYADYVVAQHTSPALTTVKVPHHQMGAVGMNLLLARLGSSGPMHALSPQRIGLAPELVVRGTTASAPRA</sequence>
<protein>
    <submittedName>
        <fullName evidence="5">LacI family DNA-binding transcriptional regulator</fullName>
    </submittedName>
</protein>
<dbReference type="Gene3D" id="1.10.260.40">
    <property type="entry name" value="lambda repressor-like DNA-binding domains"/>
    <property type="match status" value="1"/>
</dbReference>
<dbReference type="SUPFAM" id="SSF53822">
    <property type="entry name" value="Periplasmic binding protein-like I"/>
    <property type="match status" value="1"/>
</dbReference>
<dbReference type="InterPro" id="IPR000843">
    <property type="entry name" value="HTH_LacI"/>
</dbReference>
<dbReference type="EMBL" id="JBHRYD010000015">
    <property type="protein sequence ID" value="MFC3706108.1"/>
    <property type="molecule type" value="Genomic_DNA"/>
</dbReference>
<proteinExistence type="predicted"/>
<organism evidence="5 6">
    <name type="scientific">Devosia honganensis</name>
    <dbReference type="NCBI Taxonomy" id="1610527"/>
    <lineage>
        <taxon>Bacteria</taxon>
        <taxon>Pseudomonadati</taxon>
        <taxon>Pseudomonadota</taxon>
        <taxon>Alphaproteobacteria</taxon>
        <taxon>Hyphomicrobiales</taxon>
        <taxon>Devosiaceae</taxon>
        <taxon>Devosia</taxon>
    </lineage>
</organism>
<dbReference type="GO" id="GO:0003677">
    <property type="term" value="F:DNA binding"/>
    <property type="evidence" value="ECO:0007669"/>
    <property type="project" value="UniProtKB-KW"/>
</dbReference>
<keyword evidence="3" id="KW-0804">Transcription</keyword>
<name>A0ABV7X663_9HYPH</name>